<reference evidence="1 2" key="1">
    <citation type="journal article" date="2004" name="J. Bacteriol.">
        <title>Complete genomic sequence of bacteriophage B3, a Mu-like phage of Pseudomonas aeruginosa.</title>
        <authorList>
            <person name="Braid M.D."/>
            <person name="Silhavy J.L."/>
            <person name="Kitts C.L."/>
            <person name="Cano R.J."/>
            <person name="Howe M.M."/>
        </authorList>
    </citation>
    <scope>NUCLEOTIDE SEQUENCE</scope>
    <source>
        <strain evidence="1">ATCC15692-B1</strain>
    </source>
</reference>
<evidence type="ECO:0000313" key="2">
    <source>
        <dbReference type="Proteomes" id="UP000002116"/>
    </source>
</evidence>
<dbReference type="InterPro" id="IPR019294">
    <property type="entry name" value="Translation_reg_Com"/>
</dbReference>
<gene>
    <name evidence="1" type="ORF">B3ORF47</name>
</gene>
<proteinExistence type="predicted"/>
<keyword evidence="2" id="KW-1185">Reference proteome</keyword>
<organism evidence="1 2">
    <name type="scientific">Pseudomonas phage B3</name>
    <dbReference type="NCBI Taxonomy" id="151599"/>
    <lineage>
        <taxon>Viruses</taxon>
        <taxon>Duplodnaviria</taxon>
        <taxon>Heunggongvirae</taxon>
        <taxon>Uroviricota</taxon>
        <taxon>Caudoviricetes</taxon>
        <taxon>Guarnerosvirinae</taxon>
        <taxon>Beetrevirus</taxon>
        <taxon>Beetrevirus B3</taxon>
    </lineage>
</organism>
<dbReference type="Proteomes" id="UP000002116">
    <property type="component" value="Segment"/>
</dbReference>
<name>Q5ZQW8_9CAUD</name>
<evidence type="ECO:0000313" key="1">
    <source>
        <dbReference type="EMBL" id="AAQ13965.1"/>
    </source>
</evidence>
<dbReference type="RefSeq" id="YP_164084.1">
    <property type="nucleotide sequence ID" value="NC_006548.1"/>
</dbReference>
<sequence length="61" mass="6479">MKDVRCGGCHRLLARAGRYDELQIKCPRCGAINHLRAESLLNAPSSACPETSCPPSPSSPG</sequence>
<dbReference type="KEGG" id="vg:3192573"/>
<dbReference type="Pfam" id="PF10122">
    <property type="entry name" value="Zn_ribbon_Com"/>
    <property type="match status" value="1"/>
</dbReference>
<protein>
    <submittedName>
        <fullName evidence="1">Com translational regulator</fullName>
    </submittedName>
</protein>
<dbReference type="OrthoDB" id="40945at10239"/>
<dbReference type="EMBL" id="AF232233">
    <property type="protein sequence ID" value="AAQ13965.1"/>
    <property type="molecule type" value="Genomic_DNA"/>
</dbReference>
<dbReference type="GeneID" id="3192573"/>
<accession>Q5ZQW8</accession>